<reference evidence="1 2" key="1">
    <citation type="journal article" date="2024" name="bioRxiv">
        <title>A reference genome for Trichogramma kaykai: A tiny desert-dwelling parasitoid wasp with competing sex-ratio distorters.</title>
        <authorList>
            <person name="Culotta J."/>
            <person name="Lindsey A.R."/>
        </authorList>
    </citation>
    <scope>NUCLEOTIDE SEQUENCE [LARGE SCALE GENOMIC DNA]</scope>
    <source>
        <strain evidence="1 2">KSX58</strain>
    </source>
</reference>
<protein>
    <submittedName>
        <fullName evidence="1">Uncharacterized protein</fullName>
    </submittedName>
</protein>
<dbReference type="EMBL" id="JBJJXI010000034">
    <property type="protein sequence ID" value="KAL3402572.1"/>
    <property type="molecule type" value="Genomic_DNA"/>
</dbReference>
<accession>A0ABD2XBE9</accession>
<sequence length="350" mass="41259">MSLAYYFHLWRLKLRLRFIRDPRTRRQEYRRLFKKWLESSRGKSKGLALLDLINCTKLFPSVEDKEFFLKFGVDEVYTEIFNQLRRGNFDVDEFKFENGDSDEIDQFNFDQILKYQYINEEFDFHFKPEVLVFLARRYGQLKPVVQRSWWMHQLSVRERIHLTEEVEKLKTIEVAKNVTLFRLCQLDDTEAALALGDVGNWRVPSLQILRCSCLSIAVKRHLANVLARSQLQLDYLAADILSYNMTGGDEKMTFRANLEFSYSMNDENLFHFFDQMCECNMERPCIENIKYGGGQRSLSGVRGPFARAPARQRYDGKSRTERIECIGYGKIFDSSSINNRFGTGLRCAHL</sequence>
<dbReference type="AlphaFoldDB" id="A0ABD2XBE9"/>
<evidence type="ECO:0000313" key="1">
    <source>
        <dbReference type="EMBL" id="KAL3402572.1"/>
    </source>
</evidence>
<evidence type="ECO:0000313" key="2">
    <source>
        <dbReference type="Proteomes" id="UP001627154"/>
    </source>
</evidence>
<comment type="caution">
    <text evidence="1">The sequence shown here is derived from an EMBL/GenBank/DDBJ whole genome shotgun (WGS) entry which is preliminary data.</text>
</comment>
<gene>
    <name evidence="1" type="ORF">TKK_004509</name>
</gene>
<dbReference type="Proteomes" id="UP001627154">
    <property type="component" value="Unassembled WGS sequence"/>
</dbReference>
<proteinExistence type="predicted"/>
<name>A0ABD2XBE9_9HYME</name>
<keyword evidence="2" id="KW-1185">Reference proteome</keyword>
<organism evidence="1 2">
    <name type="scientific">Trichogramma kaykai</name>
    <dbReference type="NCBI Taxonomy" id="54128"/>
    <lineage>
        <taxon>Eukaryota</taxon>
        <taxon>Metazoa</taxon>
        <taxon>Ecdysozoa</taxon>
        <taxon>Arthropoda</taxon>
        <taxon>Hexapoda</taxon>
        <taxon>Insecta</taxon>
        <taxon>Pterygota</taxon>
        <taxon>Neoptera</taxon>
        <taxon>Endopterygota</taxon>
        <taxon>Hymenoptera</taxon>
        <taxon>Apocrita</taxon>
        <taxon>Proctotrupomorpha</taxon>
        <taxon>Chalcidoidea</taxon>
        <taxon>Trichogrammatidae</taxon>
        <taxon>Trichogramma</taxon>
    </lineage>
</organism>